<dbReference type="Pfam" id="PF00015">
    <property type="entry name" value="MCPsignal"/>
    <property type="match status" value="1"/>
</dbReference>
<comment type="caution">
    <text evidence="11">The sequence shown here is derived from an EMBL/GenBank/DDBJ whole genome shotgun (WGS) entry which is preliminary data.</text>
</comment>
<evidence type="ECO:0000256" key="4">
    <source>
        <dbReference type="ARBA" id="ARBA00023136"/>
    </source>
</evidence>
<dbReference type="STRING" id="1856405.BFC17_03515"/>
<dbReference type="Pfam" id="PF00672">
    <property type="entry name" value="HAMP"/>
    <property type="match status" value="1"/>
</dbReference>
<evidence type="ECO:0000256" key="7">
    <source>
        <dbReference type="PROSITE-ProRule" id="PRU00284"/>
    </source>
</evidence>
<dbReference type="PANTHER" id="PTHR32089">
    <property type="entry name" value="METHYL-ACCEPTING CHEMOTAXIS PROTEIN MCPB"/>
    <property type="match status" value="1"/>
</dbReference>
<dbReference type="PROSITE" id="PS50885">
    <property type="entry name" value="HAMP"/>
    <property type="match status" value="1"/>
</dbReference>
<evidence type="ECO:0000256" key="1">
    <source>
        <dbReference type="ARBA" id="ARBA00004141"/>
    </source>
</evidence>
<dbReference type="SMART" id="SM00283">
    <property type="entry name" value="MA"/>
    <property type="match status" value="1"/>
</dbReference>
<evidence type="ECO:0000256" key="5">
    <source>
        <dbReference type="ARBA" id="ARBA00023224"/>
    </source>
</evidence>
<dbReference type="EMBL" id="MJIC01000015">
    <property type="protein sequence ID" value="OFI33342.1"/>
    <property type="molecule type" value="Genomic_DNA"/>
</dbReference>
<dbReference type="RefSeq" id="WP_070177718.1">
    <property type="nucleotide sequence ID" value="NZ_BMJR01000002.1"/>
</dbReference>
<name>A0A1E8FBP0_9ALTE</name>
<organism evidence="11 12">
    <name type="scientific">Alteromonas lipolytica</name>
    <dbReference type="NCBI Taxonomy" id="1856405"/>
    <lineage>
        <taxon>Bacteria</taxon>
        <taxon>Pseudomonadati</taxon>
        <taxon>Pseudomonadota</taxon>
        <taxon>Gammaproteobacteria</taxon>
        <taxon>Alteromonadales</taxon>
        <taxon>Alteromonadaceae</taxon>
        <taxon>Alteromonas/Salinimonas group</taxon>
        <taxon>Alteromonas</taxon>
    </lineage>
</organism>
<accession>A0A1E8FBP0</accession>
<comment type="similarity">
    <text evidence="6">Belongs to the methyl-accepting chemotaxis (MCP) protein family.</text>
</comment>
<feature type="transmembrane region" description="Helical" evidence="8">
    <location>
        <begin position="12"/>
        <end position="33"/>
    </location>
</feature>
<dbReference type="FunFam" id="1.10.287.950:FF:000001">
    <property type="entry name" value="Methyl-accepting chemotaxis sensory transducer"/>
    <property type="match status" value="1"/>
</dbReference>
<dbReference type="InterPro" id="IPR004089">
    <property type="entry name" value="MCPsignal_dom"/>
</dbReference>
<dbReference type="Proteomes" id="UP000176037">
    <property type="component" value="Unassembled WGS sequence"/>
</dbReference>
<evidence type="ECO:0000259" key="9">
    <source>
        <dbReference type="PROSITE" id="PS50111"/>
    </source>
</evidence>
<reference evidence="11 12" key="1">
    <citation type="submission" date="2016-09" db="EMBL/GenBank/DDBJ databases">
        <title>Alteromonas lipolytica, a new species isolated from sea water.</title>
        <authorList>
            <person name="Wu Y.-H."/>
            <person name="Cheng H."/>
            <person name="Xu X.-W."/>
        </authorList>
    </citation>
    <scope>NUCLEOTIDE SEQUENCE [LARGE SCALE GENOMIC DNA]</scope>
    <source>
        <strain evidence="11 12">JW12</strain>
    </source>
</reference>
<dbReference type="InterPro" id="IPR003660">
    <property type="entry name" value="HAMP_dom"/>
</dbReference>
<proteinExistence type="inferred from homology"/>
<evidence type="ECO:0000259" key="10">
    <source>
        <dbReference type="PROSITE" id="PS50885"/>
    </source>
</evidence>
<dbReference type="CDD" id="cd11386">
    <property type="entry name" value="MCP_signal"/>
    <property type="match status" value="1"/>
</dbReference>
<keyword evidence="4 8" id="KW-0472">Membrane</keyword>
<dbReference type="GO" id="GO:0016020">
    <property type="term" value="C:membrane"/>
    <property type="evidence" value="ECO:0007669"/>
    <property type="project" value="UniProtKB-SubCell"/>
</dbReference>
<evidence type="ECO:0008006" key="13">
    <source>
        <dbReference type="Google" id="ProtNLM"/>
    </source>
</evidence>
<dbReference type="CDD" id="cd06225">
    <property type="entry name" value="HAMP"/>
    <property type="match status" value="1"/>
</dbReference>
<dbReference type="OrthoDB" id="9763018at2"/>
<dbReference type="GO" id="GO:0006935">
    <property type="term" value="P:chemotaxis"/>
    <property type="evidence" value="ECO:0007669"/>
    <property type="project" value="UniProtKB-ARBA"/>
</dbReference>
<evidence type="ECO:0000256" key="6">
    <source>
        <dbReference type="ARBA" id="ARBA00029447"/>
    </source>
</evidence>
<protein>
    <recommendedName>
        <fullName evidence="13">Chemotaxis protein</fullName>
    </recommendedName>
</protein>
<dbReference type="AlphaFoldDB" id="A0A1E8FBP0"/>
<keyword evidence="5 7" id="KW-0807">Transducer</keyword>
<feature type="transmembrane region" description="Helical" evidence="8">
    <location>
        <begin position="283"/>
        <end position="308"/>
    </location>
</feature>
<evidence type="ECO:0000256" key="8">
    <source>
        <dbReference type="SAM" id="Phobius"/>
    </source>
</evidence>
<dbReference type="PANTHER" id="PTHR32089:SF119">
    <property type="entry name" value="METHYL-ACCEPTING CHEMOTAXIS PROTEIN CTPL"/>
    <property type="match status" value="1"/>
</dbReference>
<comment type="subcellular location">
    <subcellularLocation>
        <location evidence="1">Membrane</location>
        <topology evidence="1">Multi-pass membrane protein</topology>
    </subcellularLocation>
</comment>
<keyword evidence="12" id="KW-1185">Reference proteome</keyword>
<feature type="domain" description="HAMP" evidence="10">
    <location>
        <begin position="306"/>
        <end position="360"/>
    </location>
</feature>
<gene>
    <name evidence="11" type="ORF">BFC17_03515</name>
</gene>
<dbReference type="SMART" id="SM00304">
    <property type="entry name" value="HAMP"/>
    <property type="match status" value="1"/>
</dbReference>
<feature type="domain" description="Methyl-accepting transducer" evidence="9">
    <location>
        <begin position="365"/>
        <end position="601"/>
    </location>
</feature>
<evidence type="ECO:0000256" key="2">
    <source>
        <dbReference type="ARBA" id="ARBA00022692"/>
    </source>
</evidence>
<dbReference type="Gene3D" id="1.10.287.950">
    <property type="entry name" value="Methyl-accepting chemotaxis protein"/>
    <property type="match status" value="1"/>
</dbReference>
<keyword evidence="3 8" id="KW-1133">Transmembrane helix</keyword>
<evidence type="ECO:0000256" key="3">
    <source>
        <dbReference type="ARBA" id="ARBA00022989"/>
    </source>
</evidence>
<dbReference type="PROSITE" id="PS50111">
    <property type="entry name" value="CHEMOTAXIS_TRANSDUC_2"/>
    <property type="match status" value="1"/>
</dbReference>
<evidence type="ECO:0000313" key="11">
    <source>
        <dbReference type="EMBL" id="OFI33342.1"/>
    </source>
</evidence>
<dbReference type="SUPFAM" id="SSF58104">
    <property type="entry name" value="Methyl-accepting chemotaxis protein (MCP) signaling domain"/>
    <property type="match status" value="1"/>
</dbReference>
<dbReference type="GO" id="GO:0007165">
    <property type="term" value="P:signal transduction"/>
    <property type="evidence" value="ECO:0007669"/>
    <property type="project" value="UniProtKB-KW"/>
</dbReference>
<keyword evidence="2 8" id="KW-0812">Transmembrane</keyword>
<sequence length="637" mass="69018">MTSLLSGFSVRAKLLSPVILFILILLIVVFLYLRNQSSINNAEQELSLSSELAEEVSSLTLAVDRYINSHNGFAAVIKQFADTQEKIRAVSDSAGSGMNTLLKSSGANAEKINGLFDRNSQLVSSMEAVVSASMGESNKFIYAMSDMLADESTRQNVSTFEGQVIRDALLHTNNNYKIWLMFSELSGNLEKADELINFINELDAASDRAIVLLEGTPMLENALAARRANGEIRDIAEQYIANSREIRTLQVQIEKDMRTLLDSLRNWNHEVNSMTIDAISSSILQIIMVLVFAVMVAIVLSLVFATSITTPLKELQKRINGLANAGGDLTYRLDMQRQDEIGDLANGINRFLGVLQDIFRSVASSGELISQRADAALERNKNTLQRVDTQQHETTKVATAFDQMESSIQGIASSTAVAADKVQEAEQSSKRVVSTIGVTISEIDKLSDNLKNATDVIIALNQDSQNIGGILDVIRGIAEQTNLLALNAAIEAARAGEQGRGFAVVADEVRSLAQRTQSSIEQINTMISKLQAASEQARSTIESGNEQIGLTVQHSQEAGESVEHIVQLVSEIAQMNLQIASAAEEQSSVAAEVNRIIAGINQLSIEGSRAASEASTAAAEQANSAKEMFTVIGKFKV</sequence>
<evidence type="ECO:0000313" key="12">
    <source>
        <dbReference type="Proteomes" id="UP000176037"/>
    </source>
</evidence>